<dbReference type="GO" id="GO:1904047">
    <property type="term" value="F:S-adenosyl-L-methionine binding"/>
    <property type="evidence" value="ECO:0007669"/>
    <property type="project" value="UniProtKB-UniRule"/>
</dbReference>
<proteinExistence type="inferred from homology"/>
<dbReference type="SFLD" id="SFLDS00029">
    <property type="entry name" value="Radical_SAM"/>
    <property type="match status" value="1"/>
</dbReference>
<dbReference type="InterPro" id="IPR058240">
    <property type="entry name" value="rSAM_sf"/>
</dbReference>
<keyword evidence="10 12" id="KW-0456">Lyase</keyword>
<comment type="catalytic activity">
    <reaction evidence="11 12">
        <text>GTP + AH2 + S-adenosyl-L-methionine = (8S)-3',8-cyclo-7,8-dihydroguanosine 5'-triphosphate + 5'-deoxyadenosine + L-methionine + A + H(+)</text>
        <dbReference type="Rhea" id="RHEA:49576"/>
        <dbReference type="ChEBI" id="CHEBI:13193"/>
        <dbReference type="ChEBI" id="CHEBI:15378"/>
        <dbReference type="ChEBI" id="CHEBI:17319"/>
        <dbReference type="ChEBI" id="CHEBI:17499"/>
        <dbReference type="ChEBI" id="CHEBI:37565"/>
        <dbReference type="ChEBI" id="CHEBI:57844"/>
        <dbReference type="ChEBI" id="CHEBI:59789"/>
        <dbReference type="ChEBI" id="CHEBI:131766"/>
        <dbReference type="EC" id="4.1.99.22"/>
    </reaction>
</comment>
<dbReference type="Pfam" id="PF06463">
    <property type="entry name" value="Mob_synth_C"/>
    <property type="match status" value="1"/>
</dbReference>
<feature type="binding site" evidence="12">
    <location>
        <position position="32"/>
    </location>
    <ligand>
        <name>[4Fe-4S] cluster</name>
        <dbReference type="ChEBI" id="CHEBI:49883"/>
        <label>1</label>
        <note>4Fe-4S-S-AdoMet</note>
    </ligand>
</feature>
<dbReference type="RefSeq" id="WP_184254888.1">
    <property type="nucleotide sequence ID" value="NZ_JACHIH010000003.1"/>
</dbReference>
<dbReference type="InterPro" id="IPR013483">
    <property type="entry name" value="MoaA"/>
</dbReference>
<keyword evidence="2 12" id="KW-0004">4Fe-4S</keyword>
<evidence type="ECO:0000256" key="9">
    <source>
        <dbReference type="ARBA" id="ARBA00023150"/>
    </source>
</evidence>
<reference evidence="14 15" key="1">
    <citation type="submission" date="2020-08" db="EMBL/GenBank/DDBJ databases">
        <title>Genomic Encyclopedia of Type Strains, Phase IV (KMG-IV): sequencing the most valuable type-strain genomes for metagenomic binning, comparative biology and taxonomic classification.</title>
        <authorList>
            <person name="Goeker M."/>
        </authorList>
    </citation>
    <scope>NUCLEOTIDE SEQUENCE [LARGE SCALE GENOMIC DNA]</scope>
    <source>
        <strain evidence="14 15">DSM 12706</strain>
    </source>
</reference>
<dbReference type="SFLD" id="SFLDG01383">
    <property type="entry name" value="cyclic_pyranopterin_phosphate"/>
    <property type="match status" value="1"/>
</dbReference>
<dbReference type="HAMAP" id="MF_01225_B">
    <property type="entry name" value="MoaA_B"/>
    <property type="match status" value="1"/>
</dbReference>
<evidence type="ECO:0000256" key="11">
    <source>
        <dbReference type="ARBA" id="ARBA00048697"/>
    </source>
</evidence>
<evidence type="ECO:0000256" key="5">
    <source>
        <dbReference type="ARBA" id="ARBA00022741"/>
    </source>
</evidence>
<evidence type="ECO:0000256" key="6">
    <source>
        <dbReference type="ARBA" id="ARBA00023004"/>
    </source>
</evidence>
<dbReference type="InterPro" id="IPR050105">
    <property type="entry name" value="MoCo_biosynth_MoaA/MoaC"/>
</dbReference>
<dbReference type="InterPro" id="IPR040064">
    <property type="entry name" value="MoaA-like"/>
</dbReference>
<feature type="binding site" evidence="12">
    <location>
        <position position="108"/>
    </location>
    <ligand>
        <name>GTP</name>
        <dbReference type="ChEBI" id="CHEBI:37565"/>
    </ligand>
</feature>
<dbReference type="GO" id="GO:0005525">
    <property type="term" value="F:GTP binding"/>
    <property type="evidence" value="ECO:0007669"/>
    <property type="project" value="UniProtKB-UniRule"/>
</dbReference>
<keyword evidence="15" id="KW-1185">Reference proteome</keyword>
<dbReference type="GO" id="GO:0006777">
    <property type="term" value="P:Mo-molybdopterin cofactor biosynthetic process"/>
    <property type="evidence" value="ECO:0007669"/>
    <property type="project" value="UniProtKB-UniRule"/>
</dbReference>
<evidence type="ECO:0000256" key="12">
    <source>
        <dbReference type="HAMAP-Rule" id="MF_01225"/>
    </source>
</evidence>
<dbReference type="AlphaFoldDB" id="A0A7W7Z1D8"/>
<dbReference type="Pfam" id="PF04055">
    <property type="entry name" value="Radical_SAM"/>
    <property type="match status" value="1"/>
</dbReference>
<keyword evidence="3 12" id="KW-0949">S-adenosyl-L-methionine</keyword>
<dbReference type="InterPro" id="IPR006638">
    <property type="entry name" value="Elp3/MiaA/NifB-like_rSAM"/>
</dbReference>
<evidence type="ECO:0000256" key="7">
    <source>
        <dbReference type="ARBA" id="ARBA00023014"/>
    </source>
</evidence>
<dbReference type="CDD" id="cd01335">
    <property type="entry name" value="Radical_SAM"/>
    <property type="match status" value="1"/>
</dbReference>
<accession>A0A7W7Z1D8</accession>
<comment type="similarity">
    <text evidence="12">Belongs to the radical SAM superfamily. MoaA family.</text>
</comment>
<protein>
    <recommendedName>
        <fullName evidence="1 12">GTP 3',8-cyclase</fullName>
        <ecNumber evidence="1 12">4.1.99.22</ecNumber>
    </recommendedName>
    <alternativeName>
        <fullName evidence="12">Molybdenum cofactor biosynthesis protein A</fullName>
    </alternativeName>
</protein>
<dbReference type="InterPro" id="IPR010505">
    <property type="entry name" value="MoaA_twitch"/>
</dbReference>
<evidence type="ECO:0000259" key="13">
    <source>
        <dbReference type="PROSITE" id="PS51918"/>
    </source>
</evidence>
<dbReference type="NCBIfam" id="TIGR02666">
    <property type="entry name" value="moaA"/>
    <property type="match status" value="1"/>
</dbReference>
<dbReference type="EC" id="4.1.99.22" evidence="1 12"/>
<dbReference type="SFLD" id="SFLDG01067">
    <property type="entry name" value="SPASM/twitch_domain_containing"/>
    <property type="match status" value="1"/>
</dbReference>
<dbReference type="UniPathway" id="UPA00344"/>
<dbReference type="GO" id="GO:0061798">
    <property type="term" value="F:GTP 3',8'-cyclase activity"/>
    <property type="evidence" value="ECO:0007669"/>
    <property type="project" value="UniProtKB-UniRule"/>
</dbReference>
<keyword evidence="5 12" id="KW-0547">Nucleotide-binding</keyword>
<feature type="binding site" evidence="12">
    <location>
        <position position="265"/>
    </location>
    <ligand>
        <name>[4Fe-4S] cluster</name>
        <dbReference type="ChEBI" id="CHEBI:49883"/>
        <label>2</label>
        <note>4Fe-4S-substrate</note>
    </ligand>
</feature>
<dbReference type="PANTHER" id="PTHR22960">
    <property type="entry name" value="MOLYBDOPTERIN COFACTOR SYNTHESIS PROTEIN A"/>
    <property type="match status" value="1"/>
</dbReference>
<feature type="binding site" evidence="12">
    <location>
        <position position="38"/>
    </location>
    <ligand>
        <name>S-adenosyl-L-methionine</name>
        <dbReference type="ChEBI" id="CHEBI:59789"/>
    </ligand>
</feature>
<feature type="binding site" evidence="12">
    <location>
        <position position="282"/>
    </location>
    <ligand>
        <name>[4Fe-4S] cluster</name>
        <dbReference type="ChEBI" id="CHEBI:49883"/>
        <label>2</label>
        <note>4Fe-4S-substrate</note>
    </ligand>
</feature>
<feature type="domain" description="Radical SAM core" evidence="13">
    <location>
        <begin position="16"/>
        <end position="242"/>
    </location>
</feature>
<keyword evidence="8 12" id="KW-0342">GTP-binding</keyword>
<keyword evidence="6 12" id="KW-0408">Iron</keyword>
<feature type="binding site" evidence="12">
    <location>
        <begin position="270"/>
        <end position="272"/>
    </location>
    <ligand>
        <name>GTP</name>
        <dbReference type="ChEBI" id="CHEBI:37565"/>
    </ligand>
</feature>
<name>A0A7W7Z1D8_9BRAD</name>
<feature type="binding site" evidence="12">
    <location>
        <position position="132"/>
    </location>
    <ligand>
        <name>S-adenosyl-L-methionine</name>
        <dbReference type="ChEBI" id="CHEBI:59789"/>
    </ligand>
</feature>
<dbReference type="GO" id="GO:0051539">
    <property type="term" value="F:4 iron, 4 sulfur cluster binding"/>
    <property type="evidence" value="ECO:0007669"/>
    <property type="project" value="UniProtKB-UniRule"/>
</dbReference>
<evidence type="ECO:0000256" key="8">
    <source>
        <dbReference type="ARBA" id="ARBA00023134"/>
    </source>
</evidence>
<dbReference type="PROSITE" id="PS51918">
    <property type="entry name" value="RADICAL_SAM"/>
    <property type="match status" value="1"/>
</dbReference>
<dbReference type="GO" id="GO:0046872">
    <property type="term" value="F:metal ion binding"/>
    <property type="evidence" value="ECO:0007669"/>
    <property type="project" value="UniProtKB-KW"/>
</dbReference>
<keyword evidence="4 12" id="KW-0479">Metal-binding</keyword>
<evidence type="ECO:0000256" key="1">
    <source>
        <dbReference type="ARBA" id="ARBA00012167"/>
    </source>
</evidence>
<comment type="subunit">
    <text evidence="12">Monomer and homodimer.</text>
</comment>
<dbReference type="EMBL" id="JACHIH010000003">
    <property type="protein sequence ID" value="MBB5046238.1"/>
    <property type="molecule type" value="Genomic_DNA"/>
</dbReference>
<gene>
    <name evidence="12" type="primary">moaA</name>
    <name evidence="14" type="ORF">HNR60_000980</name>
</gene>
<dbReference type="Gene3D" id="3.20.20.70">
    <property type="entry name" value="Aldolase class I"/>
    <property type="match status" value="1"/>
</dbReference>
<dbReference type="InterPro" id="IPR000385">
    <property type="entry name" value="MoaA_NifB_PqqE_Fe-S-bd_CS"/>
</dbReference>
<feature type="binding site" evidence="12">
    <location>
        <position position="78"/>
    </location>
    <ligand>
        <name>S-adenosyl-L-methionine</name>
        <dbReference type="ChEBI" id="CHEBI:59789"/>
    </ligand>
</feature>
<dbReference type="CDD" id="cd21117">
    <property type="entry name" value="Twitch_MoaA"/>
    <property type="match status" value="1"/>
</dbReference>
<dbReference type="SMART" id="SM00729">
    <property type="entry name" value="Elp3"/>
    <property type="match status" value="1"/>
</dbReference>
<comment type="caution">
    <text evidence="14">The sequence shown here is derived from an EMBL/GenBank/DDBJ whole genome shotgun (WGS) entry which is preliminary data.</text>
</comment>
<dbReference type="PANTHER" id="PTHR22960:SF0">
    <property type="entry name" value="MOLYBDENUM COFACTOR BIOSYNTHESIS PROTEIN 1"/>
    <property type="match status" value="1"/>
</dbReference>
<evidence type="ECO:0000256" key="4">
    <source>
        <dbReference type="ARBA" id="ARBA00022723"/>
    </source>
</evidence>
<feature type="binding site" evidence="12">
    <location>
        <position position="36"/>
    </location>
    <ligand>
        <name>[4Fe-4S] cluster</name>
        <dbReference type="ChEBI" id="CHEBI:49883"/>
        <label>1</label>
        <note>4Fe-4S-S-AdoMet</note>
    </ligand>
</feature>
<dbReference type="SUPFAM" id="SSF102114">
    <property type="entry name" value="Radical SAM enzymes"/>
    <property type="match status" value="1"/>
</dbReference>
<dbReference type="InterPro" id="IPR013785">
    <property type="entry name" value="Aldolase_TIM"/>
</dbReference>
<feature type="binding site" evidence="12">
    <location>
        <position position="202"/>
    </location>
    <ligand>
        <name>S-adenosyl-L-methionine</name>
        <dbReference type="ChEBI" id="CHEBI:59789"/>
    </ligand>
</feature>
<evidence type="ECO:0000313" key="14">
    <source>
        <dbReference type="EMBL" id="MBB5046238.1"/>
    </source>
</evidence>
<organism evidence="14 15">
    <name type="scientific">Rhodopseudomonas rhenobacensis</name>
    <dbReference type="NCBI Taxonomy" id="87461"/>
    <lineage>
        <taxon>Bacteria</taxon>
        <taxon>Pseudomonadati</taxon>
        <taxon>Pseudomonadota</taxon>
        <taxon>Alphaproteobacteria</taxon>
        <taxon>Hyphomicrobiales</taxon>
        <taxon>Nitrobacteraceae</taxon>
        <taxon>Rhodopseudomonas</taxon>
    </lineage>
</organism>
<comment type="cofactor">
    <cofactor evidence="12">
        <name>[4Fe-4S] cluster</name>
        <dbReference type="ChEBI" id="CHEBI:49883"/>
    </cofactor>
    <text evidence="12">Binds 2 [4Fe-4S] clusters. Binds 1 [4Fe-4S] cluster coordinated with 3 cysteines and an exchangeable S-adenosyl-L-methionine and 1 [4Fe-4S] cluster coordinated with 3 cysteines and the GTP-derived substrate.</text>
</comment>
<evidence type="ECO:0000256" key="3">
    <source>
        <dbReference type="ARBA" id="ARBA00022691"/>
    </source>
</evidence>
<feature type="binding site" evidence="12">
    <location>
        <position position="268"/>
    </location>
    <ligand>
        <name>[4Fe-4S] cluster</name>
        <dbReference type="ChEBI" id="CHEBI:49883"/>
        <label>2</label>
        <note>4Fe-4S-substrate</note>
    </ligand>
</feature>
<comment type="function">
    <text evidence="12">Catalyzes the cyclization of GTP to (8S)-3',8-cyclo-7,8-dihydroguanosine 5'-triphosphate.</text>
</comment>
<dbReference type="PROSITE" id="PS01305">
    <property type="entry name" value="MOAA_NIFB_PQQE"/>
    <property type="match status" value="1"/>
</dbReference>
<feature type="binding site" evidence="12">
    <location>
        <position position="25"/>
    </location>
    <ligand>
        <name>GTP</name>
        <dbReference type="ChEBI" id="CHEBI:37565"/>
    </ligand>
</feature>
<dbReference type="Proteomes" id="UP000542353">
    <property type="component" value="Unassembled WGS sequence"/>
</dbReference>
<feature type="binding site" evidence="12">
    <location>
        <position position="39"/>
    </location>
    <ligand>
        <name>[4Fe-4S] cluster</name>
        <dbReference type="ChEBI" id="CHEBI:49883"/>
        <label>1</label>
        <note>4Fe-4S-S-AdoMet</note>
    </ligand>
</feature>
<evidence type="ECO:0000256" key="2">
    <source>
        <dbReference type="ARBA" id="ARBA00022485"/>
    </source>
</evidence>
<dbReference type="GO" id="GO:0061799">
    <property type="term" value="F:cyclic pyranopterin monophosphate synthase activity"/>
    <property type="evidence" value="ECO:0007669"/>
    <property type="project" value="TreeGrafter"/>
</dbReference>
<comment type="pathway">
    <text evidence="12">Cofactor biosynthesis; molybdopterin biosynthesis.</text>
</comment>
<feature type="binding site" evidence="12">
    <location>
        <position position="168"/>
    </location>
    <ligand>
        <name>GTP</name>
        <dbReference type="ChEBI" id="CHEBI:37565"/>
    </ligand>
</feature>
<keyword evidence="7 12" id="KW-0411">Iron-sulfur</keyword>
<evidence type="ECO:0000256" key="10">
    <source>
        <dbReference type="ARBA" id="ARBA00023239"/>
    </source>
</evidence>
<dbReference type="InterPro" id="IPR007197">
    <property type="entry name" value="rSAM"/>
</dbReference>
<sequence>MSVGHEVTAHGTLIDPHGRHIDRLRVSVTDRCNFRCSYCLGAHPKFAPRAELLTLDELDRLCSAFVACGVRRIRLTGGEPLVRRNLLSFVRALSRHLASGALDEITMTTNGALLGRYAAELADAGLSRINVSVDTLDPKDFKSITLGGDVDVVLAGIEAARAAGLPVKLNTVVQAGVNETAIPALIEYAHARAMDLTLIEVMPMGLFAGKRPPSFVSLKKIRADLEQRFTLTDLLDRSSGPARYVRVAETGGRVGFITPMSRGFCETCNRVRITSTGQLVPCLGHVEGLDLRAALRGSESEGPLIDAIHAAVAHKPVGHDFATPRCAPVAVERSMNVTGG</sequence>
<keyword evidence="9 12" id="KW-0501">Molybdenum cofactor biosynthesis</keyword>
<dbReference type="SFLD" id="SFLDG01386">
    <property type="entry name" value="main_SPASM_domain-containing"/>
    <property type="match status" value="1"/>
</dbReference>
<feature type="binding site" evidence="12">
    <location>
        <position position="74"/>
    </location>
    <ligand>
        <name>GTP</name>
        <dbReference type="ChEBI" id="CHEBI:37565"/>
    </ligand>
</feature>
<evidence type="ECO:0000313" key="15">
    <source>
        <dbReference type="Proteomes" id="UP000542353"/>
    </source>
</evidence>